<dbReference type="GO" id="GO:0140662">
    <property type="term" value="F:ATP-dependent protein folding chaperone"/>
    <property type="evidence" value="ECO:0007669"/>
    <property type="project" value="InterPro"/>
</dbReference>
<accession>A0AAW1PU78</accession>
<dbReference type="GO" id="GO:0005524">
    <property type="term" value="F:ATP binding"/>
    <property type="evidence" value="ECO:0007669"/>
    <property type="project" value="UniProtKB-KW"/>
</dbReference>
<evidence type="ECO:0000313" key="4">
    <source>
        <dbReference type="Proteomes" id="UP001465755"/>
    </source>
</evidence>
<protein>
    <recommendedName>
        <fullName evidence="5">Molecular chaperone DnaK</fullName>
    </recommendedName>
</protein>
<dbReference type="PROSITE" id="PS00329">
    <property type="entry name" value="HSP70_2"/>
    <property type="match status" value="1"/>
</dbReference>
<dbReference type="SUPFAM" id="SSF53067">
    <property type="entry name" value="Actin-like ATPase domain"/>
    <property type="match status" value="2"/>
</dbReference>
<dbReference type="InterPro" id="IPR018181">
    <property type="entry name" value="Heat_shock_70_CS"/>
</dbReference>
<dbReference type="InterPro" id="IPR013126">
    <property type="entry name" value="Hsp_70_fam"/>
</dbReference>
<evidence type="ECO:0000256" key="2">
    <source>
        <dbReference type="ARBA" id="ARBA00022840"/>
    </source>
</evidence>
<dbReference type="PROSITE" id="PS00297">
    <property type="entry name" value="HSP70_1"/>
    <property type="match status" value="1"/>
</dbReference>
<comment type="caution">
    <text evidence="3">The sequence shown here is derived from an EMBL/GenBank/DDBJ whole genome shotgun (WGS) entry which is preliminary data.</text>
</comment>
<evidence type="ECO:0008006" key="5">
    <source>
        <dbReference type="Google" id="ProtNLM"/>
    </source>
</evidence>
<dbReference type="InterPro" id="IPR043129">
    <property type="entry name" value="ATPase_NBD"/>
</dbReference>
<dbReference type="PRINTS" id="PR00301">
    <property type="entry name" value="HEATSHOCK70"/>
</dbReference>
<sequence>MLVGIRPRTVTVLCARKKTSQRDAPATKTTPNRAIPKQHVVGIDLGTTNSALAVIEQGRPVIVPVAPGDARTTPSVLHVRADGSKVIGQAAKSAGRHFPKDTLYSSKRFIGQQHTIVTKRKPRVAFDWAAAPDGTVHFPLTKGVITPEEVAAHILRHLLTGAEQKGYGQITKAVISVPAYFNEAQTEATEAAGLLAGLETVRLIREPIAAALAYGVDAQQDQTILVLDLGGGTFDVSLLEVGGGTIEVLATGGDPHLGGDDWDDAIVQWLGETHLRPLGLDWKRPSAVGALRTIAESAKRALSASNRVQLQIPVPAYKHPSAKQSPQKPGEGPALLPLEVILTRGQMEKLAAPLYRRMREAIDKTCWQVGVDLEQVIEQQSRRKQAPGKGLITPKGRLPVSEVLLVGGATRMEGLRQLVRNMTGLDAREFVVDPDEAVALGAAVQAGIFEGTVEDLHVMDVWQAALTRAFAAQHLTDQATADSGSDDEL</sequence>
<keyword evidence="1" id="KW-0547">Nucleotide-binding</keyword>
<gene>
    <name evidence="3" type="ORF">WJX73_006199</name>
</gene>
<dbReference type="Pfam" id="PF00012">
    <property type="entry name" value="HSP70"/>
    <property type="match status" value="2"/>
</dbReference>
<organism evidence="3 4">
    <name type="scientific">Symbiochloris irregularis</name>
    <dbReference type="NCBI Taxonomy" id="706552"/>
    <lineage>
        <taxon>Eukaryota</taxon>
        <taxon>Viridiplantae</taxon>
        <taxon>Chlorophyta</taxon>
        <taxon>core chlorophytes</taxon>
        <taxon>Trebouxiophyceae</taxon>
        <taxon>Trebouxiales</taxon>
        <taxon>Trebouxiaceae</taxon>
        <taxon>Symbiochloris</taxon>
    </lineage>
</organism>
<dbReference type="PANTHER" id="PTHR19375">
    <property type="entry name" value="HEAT SHOCK PROTEIN 70KDA"/>
    <property type="match status" value="1"/>
</dbReference>
<dbReference type="AlphaFoldDB" id="A0AAW1PU78"/>
<reference evidence="3 4" key="1">
    <citation type="journal article" date="2024" name="Nat. Commun.">
        <title>Phylogenomics reveals the evolutionary origins of lichenization in chlorophyte algae.</title>
        <authorList>
            <person name="Puginier C."/>
            <person name="Libourel C."/>
            <person name="Otte J."/>
            <person name="Skaloud P."/>
            <person name="Haon M."/>
            <person name="Grisel S."/>
            <person name="Petersen M."/>
            <person name="Berrin J.G."/>
            <person name="Delaux P.M."/>
            <person name="Dal Grande F."/>
            <person name="Keller J."/>
        </authorList>
    </citation>
    <scope>NUCLEOTIDE SEQUENCE [LARGE SCALE GENOMIC DNA]</scope>
    <source>
        <strain evidence="3 4">SAG 2036</strain>
    </source>
</reference>
<dbReference type="Gene3D" id="3.30.420.40">
    <property type="match status" value="2"/>
</dbReference>
<dbReference type="Proteomes" id="UP001465755">
    <property type="component" value="Unassembled WGS sequence"/>
</dbReference>
<name>A0AAW1PU78_9CHLO</name>
<dbReference type="Gene3D" id="3.90.640.10">
    <property type="entry name" value="Actin, Chain A, domain 4"/>
    <property type="match status" value="1"/>
</dbReference>
<evidence type="ECO:0000313" key="3">
    <source>
        <dbReference type="EMBL" id="KAK9813400.1"/>
    </source>
</evidence>
<dbReference type="EMBL" id="JALJOQ010000005">
    <property type="protein sequence ID" value="KAK9813400.1"/>
    <property type="molecule type" value="Genomic_DNA"/>
</dbReference>
<evidence type="ECO:0000256" key="1">
    <source>
        <dbReference type="ARBA" id="ARBA00022741"/>
    </source>
</evidence>
<keyword evidence="4" id="KW-1185">Reference proteome</keyword>
<keyword evidence="2" id="KW-0067">ATP-binding</keyword>
<proteinExistence type="predicted"/>